<dbReference type="GO" id="GO:0016791">
    <property type="term" value="F:phosphatase activity"/>
    <property type="evidence" value="ECO:0007669"/>
    <property type="project" value="TreeGrafter"/>
</dbReference>
<dbReference type="SUPFAM" id="SSF56784">
    <property type="entry name" value="HAD-like"/>
    <property type="match status" value="1"/>
</dbReference>
<gene>
    <name evidence="1" type="ORF">RYX45_07615</name>
</gene>
<protein>
    <submittedName>
        <fullName evidence="1">HAD-IIA family hydrolase</fullName>
    </submittedName>
</protein>
<dbReference type="EMBL" id="JAWJAY010000001">
    <property type="protein sequence ID" value="MDV2885044.1"/>
    <property type="molecule type" value="Genomic_DNA"/>
</dbReference>
<proteinExistence type="predicted"/>
<evidence type="ECO:0000313" key="1">
    <source>
        <dbReference type="EMBL" id="MDV2885044.1"/>
    </source>
</evidence>
<accession>A0AAJ2L1D5</accession>
<evidence type="ECO:0000313" key="2">
    <source>
        <dbReference type="Proteomes" id="UP001285636"/>
    </source>
</evidence>
<dbReference type="Gene3D" id="3.40.50.1000">
    <property type="entry name" value="HAD superfamily/HAD-like"/>
    <property type="match status" value="2"/>
</dbReference>
<sequence length="271" mass="30547">MKDYKLFFFDLDGTLVNGNALFPLANEVIQYLRKHNKRVFFLTNHPSRPREELGERLKKMGLEVGVNELITPTLAIKRYFSERPSGSSVYVVGSELIKEEIKKMGIHVLNHSRETAMGEVFVVLGMSPNLNYEHLQEGFFLLQKGARLILLNPDICCPAESGMYLDTGAIARVYTSAAPRNHIKPEVLGKPSIWMQQVLLDFAGKDRPRAVMVGDSITSDIAIGQAVGMDTILLLSGVSKEEDLMTIRQRPTHVYSTLNEFYQKIKELAYV</sequence>
<dbReference type="InterPro" id="IPR023214">
    <property type="entry name" value="HAD_sf"/>
</dbReference>
<dbReference type="Proteomes" id="UP001285636">
    <property type="component" value="Unassembled WGS sequence"/>
</dbReference>
<dbReference type="PANTHER" id="PTHR19288">
    <property type="entry name" value="4-NITROPHENYLPHOSPHATASE-RELATED"/>
    <property type="match status" value="1"/>
</dbReference>
<dbReference type="PANTHER" id="PTHR19288:SF46">
    <property type="entry name" value="HALOACID DEHALOGENASE-LIKE HYDROLASE DOMAIN-CONTAINING PROTEIN 2"/>
    <property type="match status" value="1"/>
</dbReference>
<dbReference type="RefSeq" id="WP_323466453.1">
    <property type="nucleotide sequence ID" value="NZ_CP144224.1"/>
</dbReference>
<dbReference type="GO" id="GO:0005737">
    <property type="term" value="C:cytoplasm"/>
    <property type="evidence" value="ECO:0007669"/>
    <property type="project" value="TreeGrafter"/>
</dbReference>
<keyword evidence="1" id="KW-0378">Hydrolase</keyword>
<name>A0AAJ2L1D5_ALKPS</name>
<dbReference type="AlphaFoldDB" id="A0AAJ2L1D5"/>
<dbReference type="PROSITE" id="PS01228">
    <property type="entry name" value="COF_1"/>
    <property type="match status" value="1"/>
</dbReference>
<dbReference type="InterPro" id="IPR036412">
    <property type="entry name" value="HAD-like_sf"/>
</dbReference>
<comment type="caution">
    <text evidence="1">The sequence shown here is derived from an EMBL/GenBank/DDBJ whole genome shotgun (WGS) entry which is preliminary data.</text>
</comment>
<dbReference type="NCBIfam" id="TIGR01460">
    <property type="entry name" value="HAD-SF-IIA"/>
    <property type="match status" value="1"/>
</dbReference>
<dbReference type="Pfam" id="PF13242">
    <property type="entry name" value="Hydrolase_like"/>
    <property type="match status" value="1"/>
</dbReference>
<dbReference type="Pfam" id="PF13344">
    <property type="entry name" value="Hydrolase_6"/>
    <property type="match status" value="1"/>
</dbReference>
<dbReference type="InterPro" id="IPR006357">
    <property type="entry name" value="HAD-SF_hydro_IIA"/>
</dbReference>
<organism evidence="1 2">
    <name type="scientific">Alkalihalophilus pseudofirmus</name>
    <name type="common">Bacillus pseudofirmus</name>
    <dbReference type="NCBI Taxonomy" id="79885"/>
    <lineage>
        <taxon>Bacteria</taxon>
        <taxon>Bacillati</taxon>
        <taxon>Bacillota</taxon>
        <taxon>Bacilli</taxon>
        <taxon>Bacillales</taxon>
        <taxon>Bacillaceae</taxon>
        <taxon>Alkalihalophilus</taxon>
    </lineage>
</organism>
<reference evidence="1" key="1">
    <citation type="submission" date="2023-10" db="EMBL/GenBank/DDBJ databases">
        <title>Screening of Alkalihalophilus pseudofirmusBZ-TG-HK211 and Its Alleviation of Salt Stress on Rapeseed Growth.</title>
        <authorList>
            <person name="Zhao B."/>
            <person name="Guo T."/>
        </authorList>
    </citation>
    <scope>NUCLEOTIDE SEQUENCE</scope>
    <source>
        <strain evidence="1">BZ-TG-HK211</strain>
    </source>
</reference>